<sequence>MPPAMFNTTITHSLAKRALMKVNLGGSEHNPVVSGSNNKLYMNGARDSDDETTLVQKAGGQVSRILESGTDVIISPAKWLKHMQENWYASFIVF</sequence>
<comment type="caution">
    <text evidence="2">The sequence shown here is derived from an EMBL/GenBank/DDBJ whole genome shotgun (WGS) entry which is preliminary data.</text>
</comment>
<dbReference type="Proteomes" id="UP000663877">
    <property type="component" value="Unassembled WGS sequence"/>
</dbReference>
<dbReference type="Proteomes" id="UP000663832">
    <property type="component" value="Unassembled WGS sequence"/>
</dbReference>
<dbReference type="EMBL" id="CAJNOM010000822">
    <property type="protein sequence ID" value="CAF1567923.1"/>
    <property type="molecule type" value="Genomic_DNA"/>
</dbReference>
<organism evidence="2 3">
    <name type="scientific">Adineta steineri</name>
    <dbReference type="NCBI Taxonomy" id="433720"/>
    <lineage>
        <taxon>Eukaryota</taxon>
        <taxon>Metazoa</taxon>
        <taxon>Spiralia</taxon>
        <taxon>Gnathifera</taxon>
        <taxon>Rotifera</taxon>
        <taxon>Eurotatoria</taxon>
        <taxon>Bdelloidea</taxon>
        <taxon>Adinetida</taxon>
        <taxon>Adinetidae</taxon>
        <taxon>Adineta</taxon>
    </lineage>
</organism>
<evidence type="ECO:0000313" key="2">
    <source>
        <dbReference type="EMBL" id="CAF1567923.1"/>
    </source>
</evidence>
<evidence type="ECO:0000313" key="3">
    <source>
        <dbReference type="Proteomes" id="UP000663832"/>
    </source>
</evidence>
<evidence type="ECO:0000313" key="1">
    <source>
        <dbReference type="EMBL" id="CAF1289179.1"/>
    </source>
</evidence>
<dbReference type="EMBL" id="CAJNOI010000478">
    <property type="protein sequence ID" value="CAF1289179.1"/>
    <property type="molecule type" value="Genomic_DNA"/>
</dbReference>
<name>A0A815Y966_9BILA</name>
<keyword evidence="3" id="KW-1185">Reference proteome</keyword>
<proteinExistence type="predicted"/>
<reference evidence="2" key="1">
    <citation type="submission" date="2021-02" db="EMBL/GenBank/DDBJ databases">
        <authorList>
            <person name="Nowell W R."/>
        </authorList>
    </citation>
    <scope>NUCLEOTIDE SEQUENCE</scope>
</reference>
<dbReference type="OrthoDB" id="9979460at2759"/>
<protein>
    <submittedName>
        <fullName evidence="2">Uncharacterized protein</fullName>
    </submittedName>
</protein>
<gene>
    <name evidence="1" type="ORF">BJG266_LOCUS31647</name>
    <name evidence="2" type="ORF">QVE165_LOCUS48515</name>
</gene>
<accession>A0A815Y966</accession>
<dbReference type="AlphaFoldDB" id="A0A815Y966"/>